<dbReference type="InterPro" id="IPR011011">
    <property type="entry name" value="Znf_FYVE_PHD"/>
</dbReference>
<dbReference type="EC" id="2.7.1.150" evidence="1"/>
<feature type="compositionally biased region" description="Polar residues" evidence="11">
    <location>
        <begin position="1995"/>
        <end position="2005"/>
    </location>
</feature>
<dbReference type="SMART" id="SM00330">
    <property type="entry name" value="PIPKc"/>
    <property type="match status" value="1"/>
</dbReference>
<evidence type="ECO:0000256" key="11">
    <source>
        <dbReference type="SAM" id="MobiDB-lite"/>
    </source>
</evidence>
<proteinExistence type="predicted"/>
<keyword evidence="4 10" id="KW-0547">Nucleotide-binding</keyword>
<dbReference type="CDD" id="cd03334">
    <property type="entry name" value="Fab1_TCP"/>
    <property type="match status" value="1"/>
</dbReference>
<evidence type="ECO:0000256" key="3">
    <source>
        <dbReference type="ARBA" id="ARBA00022723"/>
    </source>
</evidence>
<dbReference type="PANTHER" id="PTHR45748:SF7">
    <property type="entry name" value="1-PHOSPHATIDYLINOSITOL 3-PHOSPHATE 5-KINASE-RELATED"/>
    <property type="match status" value="1"/>
</dbReference>
<keyword evidence="5 9" id="KW-0863">Zinc-finger</keyword>
<keyword evidence="2 10" id="KW-0808">Transferase</keyword>
<dbReference type="Pfam" id="PF00118">
    <property type="entry name" value="Cpn60_TCP1"/>
    <property type="match status" value="1"/>
</dbReference>
<dbReference type="InterPro" id="IPR027484">
    <property type="entry name" value="PInositol-4-P-5-kinase_N"/>
</dbReference>
<feature type="compositionally biased region" description="Basic and acidic residues" evidence="11">
    <location>
        <begin position="1570"/>
        <end position="1581"/>
    </location>
</feature>
<sequence>MPSEEVREPVHFPDGSHARSPPSTATSSIHATDGAQPRPNYIKKPSLHIMSTSTTSTTTDLVTNPILSNISIPKISPPASLSGASSASTSASAGNVTVDRTAHAKASSSKKGTPAQATGRVPPNAIKRHPSRYKPAHALQLPIKNDSNLKRSSIYASKSTVTAIPIRNSRPMSMQNSYARTPDSDHDDGDEASSIKSASSSLTASLSKSFLFAFYNNRKKDKIANNGVLSKEYWMKDESSKDCFSCGKTFNTFRRKHHCRICGQIFCSNCTLLIDGNRFGCHGKMRVCHNCYEHADTYEDSSDEENDSAVQLNEPASRSRSRSSNSNSYSHSHSHLHLLSQETHINADHHLHHHHHHHHLHHDPVTAAANPQQQNEVYLLNDDDVQSIMTSGEDSKLFISTPPPPPKMAIPATKQGGSLEISFDSENNRPLHHQDDKPARHHHHRLESAFTRYTIRDMDNMSHYDANSNSTLRPHYSTNNSTITVNNAGNTSSITTPNNHNNPAHSLRRSLFHYVSSSSINKDSANSSASLIKPASSTQSSPMLDSANRIIGNYAHRNYKFKFNYNAKDRSQQNSTGNNSNENNNVINLNSNNNNNNSNNNNNNNNNNNSNSNGNSNSNNIIISSSSGGGDGIDDSSNTTSNNNSTTFALNRKKKNPLTKSKSTSTYQEYPLNEEDSSEDEGSMSIYSVLNDVHKTDNPIRSMRNSTKSFQRAQASLQRMRFRRKSKSKHFSSNSKSSIYRDLNFLTNSTPNLLSVVSDDNIYDCSSPLQDKGSSSAISGSNDRKFSNDCSSNNNSTSSSNVNSDPWKRIASISGFKLKKEKKRELNEVSLLHMHALLKQLLNDQEISNPQEWITLLDGALRKVLRTILNARELNTLDYRQTYVKIKRISGGSPQSSEYIDGVVFSKALPSKTMPRILKNPRILLIMFPLEYQKNNNHFLSIDSVFRQEREYLDKLVSRLKSLNPDIIYVGANVSGYALELLNDSRIVVQFNMKPQVIERIAKLTEADIAISVDKLATNIKMGECETFEVKSYIYGNVSKTYTFLRGCNPELGGTILLRGDNLDNLRKIKQVSEFMVYAIFSLKLESSFFNDNFIQLSTDVYLKRMESKKLQTVKGYFADFLIKFNNRILTVSPTVDFPIPFLLAKARGLENNLLQRLNQYESEADLDPQTRLDMLQGLESTITKKHLGNLIKFLHETEIETLELEFQKRSRQWEVSYSSSYNLLGTGSHQSITVLYSMVSTKTATPCVGPQIVTIDYFWDSDISIGQFIENVVGTAWYPCQQGCNGLYLDHYRSYVHGSGKVDVLIEKFQTRLPKLKDIILTWSYCKKCGTSTPILQISEKTWNYSFGKYLEVMFWSYKDSVAGIGKCPHDFTKDHVKYFGYNDLVVRLEYSDLEVHELITPPRKIKWKPHIDIKLKVELYYKILEKINNFYGSVLNRLERIKLDSMSRDKVLSGQAKIAELKNNATEEQKLMLQDLDTFYGDSPCDQHLPLNLVIKSLYDKAVNWDSTFAIFAKSYLPSETDISRITAKQLKKLFYDSSRKESEDKKSLYDEKMKTIKLERIEPPSDELKDIGKFKTDDKDESDNTDTKNDTKNEPQIEVIPAISKDAIPTIPVSGTNHVPVTPSASSIYSSSTPQADDRPSMNRSGTGTSVTYDKTNRPNLRKMSSDSSLFGLASLATEYSKNNKVGKLATFFDQMHFDALSKEFELERERERLQLNKDKYQAIRLQTSTPIVEIYKNVKDAVDEPLHSRSSGNIVAAPNVKGSEVPTGEHSRNSHSNPPNLDQNLETELENSISQWGENILNPSAKTHSTTQTIPKPMVRETSDNPKSEPLPPVITATTVNKAQSTPQPEKSLLMKTLSNFWADRSAYLWKPLVYPTYLTEHVFTDSDVIIREDEPSSLIAFCLSTSDYRNKMTNLNAQQQHQQTAEPVTSKLGENTGGNVQNLDPSANISPSVSRTSRNKGKDSEISSVATGKDGLISSYTIDGAHDKTPQASQTHSQPNLDDLQELERTMTKKTATHLRYQFEEGLTVMSCKIFFTEHFDVFRKICDCQDSFIQSLSRCIKWDSNGGKSGSGFLKTLDDRFIIKELSHAELEAFIKFAPSYFEYMAQAMFHDLPTTLAKVFGFYQIQVKSSISSSKSYKMDVIIMENLFYEKKTTRIFDLKGSMRNRHVEQTGKANEVLLDENMVEYIYESPIHVREYDKKLLRASVWNDTLFLAKMNVMDYSLVIGIDNEGYTLTVGIIDFIRTFTWDKKLESWVKEKGLVGGASVIKQPTVVTPRQYKKRFREAMERYILMVPDPWYREGN</sequence>
<dbReference type="InterPro" id="IPR002423">
    <property type="entry name" value="Cpn60/GroEL/TCP-1"/>
</dbReference>
<feature type="compositionally biased region" description="Polar residues" evidence="11">
    <location>
        <begin position="170"/>
        <end position="179"/>
    </location>
</feature>
<accession>A0ABN8VP09</accession>
<feature type="region of interest" description="Disordered" evidence="11">
    <location>
        <begin position="1922"/>
        <end position="1973"/>
    </location>
</feature>
<dbReference type="InterPro" id="IPR017455">
    <property type="entry name" value="Znf_FYVE-rel"/>
</dbReference>
<dbReference type="CDD" id="cd17300">
    <property type="entry name" value="PIPKc_PIKfyve"/>
    <property type="match status" value="1"/>
</dbReference>
<dbReference type="Gene3D" id="3.30.40.10">
    <property type="entry name" value="Zinc/RING finger domain, C3HC4 (zinc finger)"/>
    <property type="match status" value="1"/>
</dbReference>
<dbReference type="Gene3D" id="3.50.7.10">
    <property type="entry name" value="GroEL"/>
    <property type="match status" value="1"/>
</dbReference>
<feature type="compositionally biased region" description="Basic and acidic residues" evidence="11">
    <location>
        <begin position="1"/>
        <end position="17"/>
    </location>
</feature>
<keyword evidence="8 10" id="KW-0067">ATP-binding</keyword>
<evidence type="ECO:0000256" key="2">
    <source>
        <dbReference type="ARBA" id="ARBA00022679"/>
    </source>
</evidence>
<dbReference type="SMART" id="SM00064">
    <property type="entry name" value="FYVE"/>
    <property type="match status" value="1"/>
</dbReference>
<feature type="region of interest" description="Disordered" evidence="11">
    <location>
        <begin position="1985"/>
        <end position="2005"/>
    </location>
</feature>
<evidence type="ECO:0000256" key="8">
    <source>
        <dbReference type="ARBA" id="ARBA00022840"/>
    </source>
</evidence>
<dbReference type="PANTHER" id="PTHR45748">
    <property type="entry name" value="1-PHOSPHATIDYLINOSITOL 3-PHOSPHATE 5-KINASE-RELATED"/>
    <property type="match status" value="1"/>
</dbReference>
<protein>
    <recommendedName>
        <fullName evidence="1">1-phosphatidylinositol-3-phosphate 5-kinase</fullName>
        <ecNumber evidence="1">2.7.1.150</ecNumber>
    </recommendedName>
</protein>
<dbReference type="Gene3D" id="3.30.800.10">
    <property type="entry name" value="Phosphatidylinositol Phosphate Kinase II Beta"/>
    <property type="match status" value="1"/>
</dbReference>
<keyword evidence="3" id="KW-0479">Metal-binding</keyword>
<dbReference type="SUPFAM" id="SSF52029">
    <property type="entry name" value="GroEL apical domain-like"/>
    <property type="match status" value="1"/>
</dbReference>
<reference evidence="14" key="1">
    <citation type="submission" date="2022-08" db="EMBL/GenBank/DDBJ databases">
        <authorList>
            <person name="Byrne P K."/>
        </authorList>
    </citation>
    <scope>NUCLEOTIDE SEQUENCE</scope>
    <source>
        <strain evidence="14">UCD650</strain>
    </source>
</reference>
<dbReference type="PROSITE" id="PS50178">
    <property type="entry name" value="ZF_FYVE"/>
    <property type="match status" value="1"/>
</dbReference>
<dbReference type="Gene3D" id="3.30.810.10">
    <property type="entry name" value="2-Layer Sandwich"/>
    <property type="match status" value="1"/>
</dbReference>
<keyword evidence="6 10" id="KW-0418">Kinase</keyword>
<feature type="compositionally biased region" description="Basic and acidic residues" evidence="11">
    <location>
        <begin position="1588"/>
        <end position="1598"/>
    </location>
</feature>
<dbReference type="EMBL" id="OX291496">
    <property type="protein sequence ID" value="CAI1972233.1"/>
    <property type="molecule type" value="Genomic_DNA"/>
</dbReference>
<dbReference type="InterPro" id="IPR002498">
    <property type="entry name" value="PInositol-4-P-4/5-kinase_core"/>
</dbReference>
<dbReference type="InterPro" id="IPR027409">
    <property type="entry name" value="GroEL-like_apical_dom_sf"/>
</dbReference>
<feature type="compositionally biased region" description="Polar residues" evidence="11">
    <location>
        <begin position="1942"/>
        <end position="1961"/>
    </location>
</feature>
<name>A0ABN8VP09_SACEU</name>
<feature type="compositionally biased region" description="Polar residues" evidence="11">
    <location>
        <begin position="469"/>
        <end position="504"/>
    </location>
</feature>
<feature type="compositionally biased region" description="Polar residues" evidence="11">
    <location>
        <begin position="1806"/>
        <end position="1818"/>
    </location>
</feature>
<feature type="compositionally biased region" description="Low complexity" evidence="11">
    <location>
        <begin position="77"/>
        <end position="94"/>
    </location>
</feature>
<feature type="domain" description="FYVE-type" evidence="12">
    <location>
        <begin position="237"/>
        <end position="296"/>
    </location>
</feature>
<dbReference type="Pfam" id="PF01504">
    <property type="entry name" value="PIP5K"/>
    <property type="match status" value="2"/>
</dbReference>
<feature type="region of interest" description="Disordered" evidence="11">
    <location>
        <begin position="166"/>
        <end position="194"/>
    </location>
</feature>
<dbReference type="SUPFAM" id="SSF57903">
    <property type="entry name" value="FYVE/PHD zinc finger"/>
    <property type="match status" value="1"/>
</dbReference>
<feature type="region of interest" description="Disordered" evidence="11">
    <location>
        <begin position="72"/>
        <end position="129"/>
    </location>
</feature>
<feature type="compositionally biased region" description="Polar residues" evidence="11">
    <location>
        <begin position="1922"/>
        <end position="1932"/>
    </location>
</feature>
<evidence type="ECO:0000259" key="13">
    <source>
        <dbReference type="PROSITE" id="PS51455"/>
    </source>
</evidence>
<organism evidence="14 15">
    <name type="scientific">Saccharomyces eubayanus</name>
    <name type="common">Yeast</name>
    <dbReference type="NCBI Taxonomy" id="1080349"/>
    <lineage>
        <taxon>Eukaryota</taxon>
        <taxon>Fungi</taxon>
        <taxon>Dikarya</taxon>
        <taxon>Ascomycota</taxon>
        <taxon>Saccharomycotina</taxon>
        <taxon>Saccharomycetes</taxon>
        <taxon>Saccharomycetales</taxon>
        <taxon>Saccharomycetaceae</taxon>
        <taxon>Saccharomyces</taxon>
    </lineage>
</organism>
<feature type="compositionally biased region" description="Acidic residues" evidence="11">
    <location>
        <begin position="672"/>
        <end position="682"/>
    </location>
</feature>
<feature type="compositionally biased region" description="Low complexity" evidence="11">
    <location>
        <begin position="574"/>
        <end position="626"/>
    </location>
</feature>
<keyword evidence="15" id="KW-1185">Reference proteome</keyword>
<dbReference type="InterPro" id="IPR044769">
    <property type="entry name" value="PIKfyve_PIPKc"/>
</dbReference>
<feature type="compositionally biased region" description="Low complexity" evidence="11">
    <location>
        <begin position="788"/>
        <end position="804"/>
    </location>
</feature>
<evidence type="ECO:0000259" key="12">
    <source>
        <dbReference type="PROSITE" id="PS50178"/>
    </source>
</evidence>
<feature type="region of interest" description="Disordered" evidence="11">
    <location>
        <begin position="1806"/>
        <end position="1837"/>
    </location>
</feature>
<feature type="region of interest" description="Disordered" evidence="11">
    <location>
        <begin position="469"/>
        <end position="505"/>
    </location>
</feature>
<feature type="compositionally biased region" description="Polar residues" evidence="11">
    <location>
        <begin position="769"/>
        <end position="781"/>
    </location>
</feature>
<feature type="compositionally biased region" description="Low complexity" evidence="11">
    <location>
        <begin position="635"/>
        <end position="647"/>
    </location>
</feature>
<feature type="region of interest" description="Disordered" evidence="11">
    <location>
        <begin position="1570"/>
        <end position="1658"/>
    </location>
</feature>
<dbReference type="InterPro" id="IPR000306">
    <property type="entry name" value="Znf_FYVE"/>
</dbReference>
<dbReference type="PROSITE" id="PS51455">
    <property type="entry name" value="PIPK"/>
    <property type="match status" value="1"/>
</dbReference>
<feature type="compositionally biased region" description="Polar residues" evidence="11">
    <location>
        <begin position="658"/>
        <end position="668"/>
    </location>
</feature>
<dbReference type="Pfam" id="PF01363">
    <property type="entry name" value="FYVE"/>
    <property type="match status" value="1"/>
</dbReference>
<feature type="region of interest" description="Disordered" evidence="11">
    <location>
        <begin position="569"/>
        <end position="682"/>
    </location>
</feature>
<evidence type="ECO:0000313" key="14">
    <source>
        <dbReference type="EMBL" id="CAI1972233.1"/>
    </source>
</evidence>
<evidence type="ECO:0000256" key="6">
    <source>
        <dbReference type="ARBA" id="ARBA00022777"/>
    </source>
</evidence>
<dbReference type="InterPro" id="IPR013083">
    <property type="entry name" value="Znf_RING/FYVE/PHD"/>
</dbReference>
<evidence type="ECO:0000313" key="15">
    <source>
        <dbReference type="Proteomes" id="UP001152964"/>
    </source>
</evidence>
<evidence type="ECO:0000256" key="4">
    <source>
        <dbReference type="ARBA" id="ARBA00022741"/>
    </source>
</evidence>
<feature type="region of interest" description="Disordered" evidence="11">
    <location>
        <begin position="1752"/>
        <end position="1788"/>
    </location>
</feature>
<gene>
    <name evidence="14" type="primary">U6500F00780</name>
    <name evidence="14" type="ORF">SEUBUCD650_0F00780</name>
</gene>
<feature type="compositionally biased region" description="Basic and acidic residues" evidence="11">
    <location>
        <begin position="1822"/>
        <end position="1831"/>
    </location>
</feature>
<evidence type="ECO:0000256" key="1">
    <source>
        <dbReference type="ARBA" id="ARBA00012009"/>
    </source>
</evidence>
<evidence type="ECO:0000256" key="10">
    <source>
        <dbReference type="PROSITE-ProRule" id="PRU00781"/>
    </source>
</evidence>
<keyword evidence="7" id="KW-0862">Zinc</keyword>
<evidence type="ECO:0000256" key="9">
    <source>
        <dbReference type="PROSITE-ProRule" id="PRU00091"/>
    </source>
</evidence>
<feature type="compositionally biased region" description="Polar residues" evidence="11">
    <location>
        <begin position="1645"/>
        <end position="1657"/>
    </location>
</feature>
<feature type="region of interest" description="Disordered" evidence="11">
    <location>
        <begin position="299"/>
        <end position="335"/>
    </location>
</feature>
<feature type="domain" description="PIPK" evidence="13">
    <location>
        <begin position="1962"/>
        <end position="2297"/>
    </location>
</feature>
<feature type="region of interest" description="Disordered" evidence="11">
    <location>
        <begin position="769"/>
        <end position="804"/>
    </location>
</feature>
<feature type="compositionally biased region" description="Polar residues" evidence="11">
    <location>
        <begin position="21"/>
        <end position="30"/>
    </location>
</feature>
<feature type="region of interest" description="Disordered" evidence="11">
    <location>
        <begin position="1"/>
        <end position="47"/>
    </location>
</feature>
<feature type="compositionally biased region" description="Low complexity" evidence="11">
    <location>
        <begin position="322"/>
        <end position="331"/>
    </location>
</feature>
<evidence type="ECO:0000256" key="5">
    <source>
        <dbReference type="ARBA" id="ARBA00022771"/>
    </source>
</evidence>
<feature type="compositionally biased region" description="Polar residues" evidence="11">
    <location>
        <begin position="1778"/>
        <end position="1788"/>
    </location>
</feature>
<dbReference type="SUPFAM" id="SSF56104">
    <property type="entry name" value="SAICAR synthase-like"/>
    <property type="match status" value="1"/>
</dbReference>
<dbReference type="InterPro" id="IPR027483">
    <property type="entry name" value="PInositol-4-P-4/5-kinase_C_sf"/>
</dbReference>
<dbReference type="Proteomes" id="UP001152964">
    <property type="component" value="Chromosome 6"/>
</dbReference>
<evidence type="ECO:0000256" key="7">
    <source>
        <dbReference type="ARBA" id="ARBA00022833"/>
    </source>
</evidence>